<organism evidence="2 3">
    <name type="scientific">Sporolactobacillus shoreae</name>
    <dbReference type="NCBI Taxonomy" id="1465501"/>
    <lineage>
        <taxon>Bacteria</taxon>
        <taxon>Bacillati</taxon>
        <taxon>Bacillota</taxon>
        <taxon>Bacilli</taxon>
        <taxon>Bacillales</taxon>
        <taxon>Sporolactobacillaceae</taxon>
        <taxon>Sporolactobacillus</taxon>
    </lineage>
</organism>
<dbReference type="InterPro" id="IPR013154">
    <property type="entry name" value="ADH-like_N"/>
</dbReference>
<comment type="caution">
    <text evidence="2">The sequence shown here is derived from an EMBL/GenBank/DDBJ whole genome shotgun (WGS) entry which is preliminary data.</text>
</comment>
<dbReference type="InterPro" id="IPR011032">
    <property type="entry name" value="GroES-like_sf"/>
</dbReference>
<evidence type="ECO:0000313" key="2">
    <source>
        <dbReference type="EMBL" id="TGA96481.1"/>
    </source>
</evidence>
<dbReference type="Pfam" id="PF00107">
    <property type="entry name" value="ADH_zinc_N"/>
    <property type="match status" value="1"/>
</dbReference>
<dbReference type="Gene3D" id="3.90.180.10">
    <property type="entry name" value="Medium-chain alcohol dehydrogenases, catalytic domain"/>
    <property type="match status" value="1"/>
</dbReference>
<dbReference type="OrthoDB" id="9787435at2"/>
<name>A0A4Z0GI60_9BACL</name>
<dbReference type="InterPro" id="IPR036291">
    <property type="entry name" value="NAD(P)-bd_dom_sf"/>
</dbReference>
<keyword evidence="3" id="KW-1185">Reference proteome</keyword>
<evidence type="ECO:0000313" key="3">
    <source>
        <dbReference type="Proteomes" id="UP000298347"/>
    </source>
</evidence>
<dbReference type="SUPFAM" id="SSF51735">
    <property type="entry name" value="NAD(P)-binding Rossmann-fold domains"/>
    <property type="match status" value="1"/>
</dbReference>
<dbReference type="Proteomes" id="UP000298347">
    <property type="component" value="Unassembled WGS sequence"/>
</dbReference>
<dbReference type="InterPro" id="IPR013149">
    <property type="entry name" value="ADH-like_C"/>
</dbReference>
<dbReference type="InterPro" id="IPR052711">
    <property type="entry name" value="Zinc_ADH-like"/>
</dbReference>
<feature type="domain" description="Enoyl reductase (ER)" evidence="1">
    <location>
        <begin position="10"/>
        <end position="329"/>
    </location>
</feature>
<dbReference type="RefSeq" id="WP_135349710.1">
    <property type="nucleotide sequence ID" value="NZ_SRJD01000024.1"/>
</dbReference>
<dbReference type="GO" id="GO:0016491">
    <property type="term" value="F:oxidoreductase activity"/>
    <property type="evidence" value="ECO:0007669"/>
    <property type="project" value="InterPro"/>
</dbReference>
<proteinExistence type="predicted"/>
<dbReference type="AlphaFoldDB" id="A0A4Z0GI60"/>
<dbReference type="Pfam" id="PF08240">
    <property type="entry name" value="ADH_N"/>
    <property type="match status" value="1"/>
</dbReference>
<protein>
    <submittedName>
        <fullName evidence="2">NAD(P)-dependent alcohol dehydrogenase</fullName>
    </submittedName>
</protein>
<dbReference type="PANTHER" id="PTHR45033">
    <property type="match status" value="1"/>
</dbReference>
<dbReference type="PANTHER" id="PTHR45033:SF3">
    <property type="entry name" value="DEHYDROGENASE, PUTATIVE (AFU_ORTHOLOGUE AFUA_2G13270)-RELATED"/>
    <property type="match status" value="1"/>
</dbReference>
<sequence>MKAIVHEGHPDFEGLRFRTDFPDPEPGPGEVKVALKAAGLNHRDLFIVQKRHQVSDGPLVIGSDGAGVVTETGAGVTGVHAGDEVLIIPSLRWDKESPAPPDNFDILGFPDNGTLAEYIVVSEKQVALKPSYLSWEEAGVLPLSALTGYRALFTRGGLKKGETVFIPGIGSGVATYMLQMAKAAGAKAIVSSRSQEKLEKAKKLGADLVLDNDQDWAEALEGKSVDVVIESVGAATFNRSLTLLKPGGTIATFGASAGDEIQLDLRQFFYKQWNLHGSTMGSIEEFHKMLALFEKYEIHSVVDQTFDLKNAVEALQRLKKGAQFGKIAISIG</sequence>
<dbReference type="Gene3D" id="3.40.50.720">
    <property type="entry name" value="NAD(P)-binding Rossmann-like Domain"/>
    <property type="match status" value="1"/>
</dbReference>
<evidence type="ECO:0000259" key="1">
    <source>
        <dbReference type="SMART" id="SM00829"/>
    </source>
</evidence>
<reference evidence="2 3" key="1">
    <citation type="journal article" date="2015" name="Int. J. Syst. Evol. Microbiol.">
        <title>Sporolactobacillus shoreae sp. nov. and Sporolactobacillus spathodeae sp. nov., two spore-forming lactic acid bacteria isolated from tree barks in Thailand.</title>
        <authorList>
            <person name="Thamacharoensuk T."/>
            <person name="Kitahara M."/>
            <person name="Ohkuma M."/>
            <person name="Thongchul N."/>
            <person name="Tanasupawat S."/>
        </authorList>
    </citation>
    <scope>NUCLEOTIDE SEQUENCE [LARGE SCALE GENOMIC DNA]</scope>
    <source>
        <strain evidence="2 3">BK92</strain>
    </source>
</reference>
<dbReference type="SUPFAM" id="SSF50129">
    <property type="entry name" value="GroES-like"/>
    <property type="match status" value="1"/>
</dbReference>
<dbReference type="SMART" id="SM00829">
    <property type="entry name" value="PKS_ER"/>
    <property type="match status" value="1"/>
</dbReference>
<gene>
    <name evidence="2" type="ORF">E4665_15525</name>
</gene>
<dbReference type="InterPro" id="IPR020843">
    <property type="entry name" value="ER"/>
</dbReference>
<accession>A0A4Z0GI60</accession>
<dbReference type="EMBL" id="SRJD01000024">
    <property type="protein sequence ID" value="TGA96481.1"/>
    <property type="molecule type" value="Genomic_DNA"/>
</dbReference>